<evidence type="ECO:0000313" key="1">
    <source>
        <dbReference type="EMBL" id="AKB45722.1"/>
    </source>
</evidence>
<gene>
    <name evidence="1" type="ORF">MSVAZ_3453</name>
</gene>
<dbReference type="EMBL" id="CP009520">
    <property type="protein sequence ID" value="AKB45722.1"/>
    <property type="molecule type" value="Genomic_DNA"/>
</dbReference>
<dbReference type="KEGG" id="mvc:MSVAZ_3453"/>
<keyword evidence="2" id="KW-1185">Reference proteome</keyword>
<dbReference type="Proteomes" id="UP000033096">
    <property type="component" value="Chromosome"/>
</dbReference>
<proteinExistence type="predicted"/>
<dbReference type="PATRIC" id="fig|1434123.4.peg.4227"/>
<evidence type="ECO:0000313" key="2">
    <source>
        <dbReference type="Proteomes" id="UP000033096"/>
    </source>
</evidence>
<dbReference type="RefSeq" id="WP_048123345.1">
    <property type="nucleotide sequence ID" value="NZ_CP009520.1"/>
</dbReference>
<dbReference type="AlphaFoldDB" id="A0A0E3Q9S1"/>
<organism evidence="1 2">
    <name type="scientific">Methanosarcina vacuolata Z-761</name>
    <dbReference type="NCBI Taxonomy" id="1434123"/>
    <lineage>
        <taxon>Archaea</taxon>
        <taxon>Methanobacteriati</taxon>
        <taxon>Methanobacteriota</taxon>
        <taxon>Stenosarchaea group</taxon>
        <taxon>Methanomicrobia</taxon>
        <taxon>Methanosarcinales</taxon>
        <taxon>Methanosarcinaceae</taxon>
        <taxon>Methanosarcina</taxon>
    </lineage>
</organism>
<dbReference type="GeneID" id="24811999"/>
<name>A0A0E3Q9S1_9EURY</name>
<sequence>MKSTKEKTLQKVFQEFLAEQQSVLKPQTYSGSKLAINYFERYLNGYGSENLTETELERYEELSEGKGKEYCEIFGPSHLGLKEMESFLGLFMVLRVEASKNFLAIVGRVMHKLVKWLHEKGYLADGDYKIMDRRVKELKADLPIAVEVNGLMSEYAAKSPRGKYTEELKSRFTIKKIEPGKLWLEDLMGPGKLTGPALVSEGISSMCKTGWTVVLWIG</sequence>
<protein>
    <submittedName>
        <fullName evidence="1">Uncharacterized protein</fullName>
    </submittedName>
</protein>
<accession>A0A0E3Q9S1</accession>
<dbReference type="HOGENOM" id="CLU_1197654_0_0_2"/>
<reference evidence="1 2" key="1">
    <citation type="submission" date="2014-07" db="EMBL/GenBank/DDBJ databases">
        <title>Methanogenic archaea and the global carbon cycle.</title>
        <authorList>
            <person name="Henriksen J.R."/>
            <person name="Luke J."/>
            <person name="Reinhart S."/>
            <person name="Benedict M.N."/>
            <person name="Youngblut N.D."/>
            <person name="Metcalf M.E."/>
            <person name="Whitaker R.J."/>
            <person name="Metcalf W.W."/>
        </authorList>
    </citation>
    <scope>NUCLEOTIDE SEQUENCE [LARGE SCALE GENOMIC DNA]</scope>
    <source>
        <strain evidence="1 2">Z-761</strain>
    </source>
</reference>